<organism evidence="1 2">
    <name type="scientific">Candidatus Kerfeldbacteria bacterium RIFCSPHIGHO2_12_FULL_48_17</name>
    <dbReference type="NCBI Taxonomy" id="1798542"/>
    <lineage>
        <taxon>Bacteria</taxon>
        <taxon>Candidatus Kerfeldiibacteriota</taxon>
    </lineage>
</organism>
<evidence type="ECO:0000313" key="2">
    <source>
        <dbReference type="Proteomes" id="UP000176952"/>
    </source>
</evidence>
<proteinExistence type="predicted"/>
<gene>
    <name evidence="1" type="ORF">A3F54_05635</name>
</gene>
<reference evidence="1 2" key="1">
    <citation type="journal article" date="2016" name="Nat. Commun.">
        <title>Thousands of microbial genomes shed light on interconnected biogeochemical processes in an aquifer system.</title>
        <authorList>
            <person name="Anantharaman K."/>
            <person name="Brown C.T."/>
            <person name="Hug L.A."/>
            <person name="Sharon I."/>
            <person name="Castelle C.J."/>
            <person name="Probst A.J."/>
            <person name="Thomas B.C."/>
            <person name="Singh A."/>
            <person name="Wilkins M.J."/>
            <person name="Karaoz U."/>
            <person name="Brodie E.L."/>
            <person name="Williams K.H."/>
            <person name="Hubbard S.S."/>
            <person name="Banfield J.F."/>
        </authorList>
    </citation>
    <scope>NUCLEOTIDE SEQUENCE [LARGE SCALE GENOMIC DNA]</scope>
</reference>
<evidence type="ECO:0000313" key="1">
    <source>
        <dbReference type="EMBL" id="OGY84559.1"/>
    </source>
</evidence>
<protein>
    <submittedName>
        <fullName evidence="1">Uncharacterized protein</fullName>
    </submittedName>
</protein>
<accession>A0A1G2B7G8</accession>
<dbReference type="Proteomes" id="UP000176952">
    <property type="component" value="Unassembled WGS sequence"/>
</dbReference>
<sequence length="387" mass="44189">MKHLNLKSIAAAVVLLLVALSWVNEVRGQDLEISETPVEEVNKEYILVLNIIITFRQPDGTDLSIEPGAEIQVRIVEVDNLGVTYELERASQGGILQEPAERTRPFFRIMNAERVERIFSLKLLPDAGNWSKYQPLRDETTPEIDPIDVMFLFIYDHIAYSKKAKEEGRNVENNPDWLAVAAKVRLNICASCRYKKSFSPSVLFKAGNSWLNVDPNYFATGGPDFQLGLGFNWQRWFFNSIYGDVTAGPKILRNSTLDQDITWMLDGDISFSLWGMWFAYYFSGEGLERGLPNRYMEIDIKHQFHPQWFDWFAASLGFGIGKTDYEIGDVAYGYWKFIPFVELSAFTTGDELVPKQHSLRFNFSLLKAGNIGGLYGKSYTAILVFNF</sequence>
<dbReference type="STRING" id="1798542.A3F54_05635"/>
<dbReference type="EMBL" id="MHKD01000013">
    <property type="protein sequence ID" value="OGY84559.1"/>
    <property type="molecule type" value="Genomic_DNA"/>
</dbReference>
<name>A0A1G2B7G8_9BACT</name>
<dbReference type="AlphaFoldDB" id="A0A1G2B7G8"/>
<comment type="caution">
    <text evidence="1">The sequence shown here is derived from an EMBL/GenBank/DDBJ whole genome shotgun (WGS) entry which is preliminary data.</text>
</comment>